<dbReference type="EMBL" id="JAPEIS010000004">
    <property type="protein sequence ID" value="KAJ8067206.1"/>
    <property type="molecule type" value="Genomic_DNA"/>
</dbReference>
<reference evidence="2" key="1">
    <citation type="submission" date="2022-11" db="EMBL/GenBank/DDBJ databases">
        <title>Genome Resource of Sclerotinia nivalis Strain SnTB1, a Plant Pathogen Isolated from American Ginseng.</title>
        <authorList>
            <person name="Fan S."/>
        </authorList>
    </citation>
    <scope>NUCLEOTIDE SEQUENCE</scope>
    <source>
        <strain evidence="2">SnTB1</strain>
    </source>
</reference>
<dbReference type="AlphaFoldDB" id="A0A9X0AQP4"/>
<evidence type="ECO:0000313" key="2">
    <source>
        <dbReference type="EMBL" id="KAJ8067206.1"/>
    </source>
</evidence>
<sequence>MVSKDPGAPEKLIFDSKGDVLLIFSRRPEDKDEGKDALGKPASLKRKAPNDAPETVTMLVSSKHMTLASPVFEAMLSGGRFKEGVELLAKGKAEIELPDNNPDAFSIIAQIIHGRNQTVPQQVSFKILLELAILTEKYQTHEIIGCISDYWVRNLFGATTVGLKRPVFRNEMISYLFISLVFGHDANFEQHTRLAILYSDETFGSDLNNRFYIPSSLIG</sequence>
<comment type="caution">
    <text evidence="2">The sequence shown here is derived from an EMBL/GenBank/DDBJ whole genome shotgun (WGS) entry which is preliminary data.</text>
</comment>
<dbReference type="OrthoDB" id="5326346at2759"/>
<evidence type="ECO:0000256" key="1">
    <source>
        <dbReference type="SAM" id="MobiDB-lite"/>
    </source>
</evidence>
<dbReference type="Gene3D" id="3.30.710.10">
    <property type="entry name" value="Potassium Channel Kv1.1, Chain A"/>
    <property type="match status" value="1"/>
</dbReference>
<evidence type="ECO:0008006" key="4">
    <source>
        <dbReference type="Google" id="ProtNLM"/>
    </source>
</evidence>
<feature type="compositionally biased region" description="Basic and acidic residues" evidence="1">
    <location>
        <begin position="26"/>
        <end position="38"/>
    </location>
</feature>
<organism evidence="2 3">
    <name type="scientific">Sclerotinia nivalis</name>
    <dbReference type="NCBI Taxonomy" id="352851"/>
    <lineage>
        <taxon>Eukaryota</taxon>
        <taxon>Fungi</taxon>
        <taxon>Dikarya</taxon>
        <taxon>Ascomycota</taxon>
        <taxon>Pezizomycotina</taxon>
        <taxon>Leotiomycetes</taxon>
        <taxon>Helotiales</taxon>
        <taxon>Sclerotiniaceae</taxon>
        <taxon>Sclerotinia</taxon>
    </lineage>
</organism>
<protein>
    <recommendedName>
        <fullName evidence="4">BTB domain-containing protein</fullName>
    </recommendedName>
</protein>
<dbReference type="Proteomes" id="UP001152300">
    <property type="component" value="Unassembled WGS sequence"/>
</dbReference>
<name>A0A9X0AQP4_9HELO</name>
<proteinExistence type="predicted"/>
<gene>
    <name evidence="2" type="ORF">OCU04_004571</name>
</gene>
<feature type="region of interest" description="Disordered" evidence="1">
    <location>
        <begin position="25"/>
        <end position="53"/>
    </location>
</feature>
<dbReference type="InterPro" id="IPR011333">
    <property type="entry name" value="SKP1/BTB/POZ_sf"/>
</dbReference>
<evidence type="ECO:0000313" key="3">
    <source>
        <dbReference type="Proteomes" id="UP001152300"/>
    </source>
</evidence>
<keyword evidence="3" id="KW-1185">Reference proteome</keyword>
<accession>A0A9X0AQP4</accession>